<keyword evidence="1" id="KW-0812">Transmembrane</keyword>
<comment type="caution">
    <text evidence="2">The sequence shown here is derived from an EMBL/GenBank/DDBJ whole genome shotgun (WGS) entry which is preliminary data.</text>
</comment>
<evidence type="ECO:0008006" key="4">
    <source>
        <dbReference type="Google" id="ProtNLM"/>
    </source>
</evidence>
<sequence>MQQALHREKEVLSSWPCWQLQSQAAETAGFGDGARKKAQAEDFQLTVQPHEASEQTEREDASIGLLRVQYKVNRMYSPKIFRRGCTLQEVKDALATLRTTPPQELSLWLDHFERAWFEEFQAMDKELHLLAGTRLERGEQISSSEIVERTTNHKDVLEQEEQDIRICLKWVRFLLHYYCGGINVMSLTDVMRVRLTRESRRSMLEMTADPEFSDEESQAEPVDAAAWERVDQGLEAALAAGLQLEPDDDALMRLERGPMNCEGLGAWISSIHNICSFSWAPRSFVPATAWRDPRAFRAKAMRAAMALGVLLPSALAACQEALHRALKAPERWMGVLKEEGCLPPRLADLTIIGSHDSGAYWLGDRAAHCGAKCRACELAPRTTRAWGLAQRGPILQQLLDGVRYFDLRLTVDRSVEGCRHKDTVTAECWKAQHCLLGPPAANLTRDVRSFLLMDKNQSEVVILNLKLEFFTSTGWQGQGPELTRARLEVLRQLLVADLGDFMSEEEGWWLQPLQRLKRRLVVLIQGRHLAVWLQELQAQGVKYLHDFQKCSAAAGDVCDGPLWGKYSWTCCKASKLGREQLLRLQVYNQNFLANLSYEEVFQVERPLLQLYWTMTYSLSGSLETEQGLQLESLEAAAAVANPRLAEFYANATKHEDLSVFANIIMGDWIDRSTDFLEVALRATLSRELGLAPDGGSGGSGGSDGSGSSAARRSRRFAGLVILVLGCVALMAALIFFSLRRPSPCARGAASRRFSPKPWAVSHVQLADRR</sequence>
<keyword evidence="1" id="KW-0472">Membrane</keyword>
<evidence type="ECO:0000256" key="1">
    <source>
        <dbReference type="SAM" id="Phobius"/>
    </source>
</evidence>
<dbReference type="PANTHER" id="PTHR13593:SF113">
    <property type="entry name" value="SI:DKEY-266F7.9"/>
    <property type="match status" value="1"/>
</dbReference>
<dbReference type="Gene3D" id="3.20.20.190">
    <property type="entry name" value="Phosphatidylinositol (PI) phosphodiesterase"/>
    <property type="match status" value="1"/>
</dbReference>
<dbReference type="EMBL" id="CAUJNA010001502">
    <property type="protein sequence ID" value="CAJ1387312.1"/>
    <property type="molecule type" value="Genomic_DNA"/>
</dbReference>
<evidence type="ECO:0000313" key="2">
    <source>
        <dbReference type="EMBL" id="CAJ1387312.1"/>
    </source>
</evidence>
<dbReference type="SUPFAM" id="SSF51695">
    <property type="entry name" value="PLC-like phosphodiesterases"/>
    <property type="match status" value="1"/>
</dbReference>
<keyword evidence="1" id="KW-1133">Transmembrane helix</keyword>
<dbReference type="GO" id="GO:0008081">
    <property type="term" value="F:phosphoric diester hydrolase activity"/>
    <property type="evidence" value="ECO:0007669"/>
    <property type="project" value="InterPro"/>
</dbReference>
<dbReference type="GO" id="GO:0006629">
    <property type="term" value="P:lipid metabolic process"/>
    <property type="evidence" value="ECO:0007669"/>
    <property type="project" value="InterPro"/>
</dbReference>
<evidence type="ECO:0000313" key="3">
    <source>
        <dbReference type="Proteomes" id="UP001178507"/>
    </source>
</evidence>
<name>A0AA36IIE0_9DINO</name>
<reference evidence="2" key="1">
    <citation type="submission" date="2023-08" db="EMBL/GenBank/DDBJ databases">
        <authorList>
            <person name="Chen Y."/>
            <person name="Shah S."/>
            <person name="Dougan E. K."/>
            <person name="Thang M."/>
            <person name="Chan C."/>
        </authorList>
    </citation>
    <scope>NUCLEOTIDE SEQUENCE</scope>
</reference>
<dbReference type="PANTHER" id="PTHR13593">
    <property type="match status" value="1"/>
</dbReference>
<proteinExistence type="predicted"/>
<dbReference type="Proteomes" id="UP001178507">
    <property type="component" value="Unassembled WGS sequence"/>
</dbReference>
<organism evidence="2 3">
    <name type="scientific">Effrenium voratum</name>
    <dbReference type="NCBI Taxonomy" id="2562239"/>
    <lineage>
        <taxon>Eukaryota</taxon>
        <taxon>Sar</taxon>
        <taxon>Alveolata</taxon>
        <taxon>Dinophyceae</taxon>
        <taxon>Suessiales</taxon>
        <taxon>Symbiodiniaceae</taxon>
        <taxon>Effrenium</taxon>
    </lineage>
</organism>
<protein>
    <recommendedName>
        <fullName evidence="4">Phosphatidylinositol-specific phospholipase C X domain-containing protein</fullName>
    </recommendedName>
</protein>
<dbReference type="InterPro" id="IPR051057">
    <property type="entry name" value="PI-PLC_domain"/>
</dbReference>
<dbReference type="CDD" id="cd08557">
    <property type="entry name" value="PI-PLCc_bacteria_like"/>
    <property type="match status" value="1"/>
</dbReference>
<keyword evidence="3" id="KW-1185">Reference proteome</keyword>
<feature type="transmembrane region" description="Helical" evidence="1">
    <location>
        <begin position="716"/>
        <end position="736"/>
    </location>
</feature>
<gene>
    <name evidence="2" type="ORF">EVOR1521_LOCUS13422</name>
</gene>
<dbReference type="AlphaFoldDB" id="A0AA36IIE0"/>
<accession>A0AA36IIE0</accession>
<dbReference type="InterPro" id="IPR017946">
    <property type="entry name" value="PLC-like_Pdiesterase_TIM-brl"/>
</dbReference>